<accession>A0ABR0Y8K2</accession>
<keyword evidence="6" id="KW-1015">Disulfide bond</keyword>
<feature type="signal peptide" evidence="7">
    <location>
        <begin position="1"/>
        <end position="20"/>
    </location>
</feature>
<evidence type="ECO:0000256" key="7">
    <source>
        <dbReference type="SAM" id="SignalP"/>
    </source>
</evidence>
<evidence type="ECO:0000313" key="9">
    <source>
        <dbReference type="Proteomes" id="UP001369086"/>
    </source>
</evidence>
<dbReference type="CDD" id="cd16333">
    <property type="entry name" value="RELM"/>
    <property type="match status" value="1"/>
</dbReference>
<proteinExistence type="inferred from homology"/>
<dbReference type="Gene3D" id="2.60.40.4230">
    <property type="entry name" value="Resistin head domain"/>
    <property type="match status" value="1"/>
</dbReference>
<evidence type="ECO:0000256" key="3">
    <source>
        <dbReference type="ARBA" id="ARBA00022525"/>
    </source>
</evidence>
<dbReference type="Pfam" id="PF06954">
    <property type="entry name" value="Resistin"/>
    <property type="match status" value="1"/>
</dbReference>
<evidence type="ECO:0000256" key="5">
    <source>
        <dbReference type="ARBA" id="ARBA00022729"/>
    </source>
</evidence>
<sequence>MKMRVAVLLAVIAMFCAADAQKCALDGLMSSLTESVASAVLQKVTLSCTDASARGSLANCPAGYKPTGCSCGNACGSWDIRNDQTCHCQCANQDWTAARCCKIAVNYKPGKDVTDVEIPTDLPTNVV</sequence>
<dbReference type="SUPFAM" id="SSF111423">
    <property type="entry name" value="Resistin"/>
    <property type="match status" value="1"/>
</dbReference>
<dbReference type="PANTHER" id="PTHR21101">
    <property type="entry name" value="RESISTIN"/>
    <property type="match status" value="1"/>
</dbReference>
<protein>
    <submittedName>
        <fullName evidence="8">Resistin-like</fullName>
    </submittedName>
</protein>
<dbReference type="InterPro" id="IPR009714">
    <property type="entry name" value="RELM"/>
</dbReference>
<keyword evidence="9" id="KW-1185">Reference proteome</keyword>
<name>A0ABR0Y8K2_HUSHU</name>
<keyword evidence="3" id="KW-0964">Secreted</keyword>
<comment type="caution">
    <text evidence="8">The sequence shown here is derived from an EMBL/GenBank/DDBJ whole genome shotgun (WGS) entry which is preliminary data.</text>
</comment>
<organism evidence="8 9">
    <name type="scientific">Huso huso</name>
    <name type="common">Beluga</name>
    <name type="synonym">Acipenser huso</name>
    <dbReference type="NCBI Taxonomy" id="61971"/>
    <lineage>
        <taxon>Eukaryota</taxon>
        <taxon>Metazoa</taxon>
        <taxon>Chordata</taxon>
        <taxon>Craniata</taxon>
        <taxon>Vertebrata</taxon>
        <taxon>Euteleostomi</taxon>
        <taxon>Actinopterygii</taxon>
        <taxon>Chondrostei</taxon>
        <taxon>Acipenseriformes</taxon>
        <taxon>Acipenseridae</taxon>
        <taxon>Huso</taxon>
    </lineage>
</organism>
<feature type="chain" id="PRO_5046301570" evidence="7">
    <location>
        <begin position="21"/>
        <end position="127"/>
    </location>
</feature>
<comment type="subcellular location">
    <subcellularLocation>
        <location evidence="1">Secreted</location>
    </subcellularLocation>
</comment>
<dbReference type="Proteomes" id="UP001369086">
    <property type="component" value="Unassembled WGS sequence"/>
</dbReference>
<evidence type="ECO:0000256" key="2">
    <source>
        <dbReference type="ARBA" id="ARBA00007258"/>
    </source>
</evidence>
<evidence type="ECO:0000256" key="1">
    <source>
        <dbReference type="ARBA" id="ARBA00004613"/>
    </source>
</evidence>
<gene>
    <name evidence="8" type="ORF">HHUSO_G32860</name>
</gene>
<keyword evidence="4" id="KW-0372">Hormone</keyword>
<dbReference type="PANTHER" id="PTHR21101:SF12">
    <property type="entry name" value="RESISTIN"/>
    <property type="match status" value="1"/>
</dbReference>
<evidence type="ECO:0000256" key="6">
    <source>
        <dbReference type="ARBA" id="ARBA00023157"/>
    </source>
</evidence>
<evidence type="ECO:0000256" key="4">
    <source>
        <dbReference type="ARBA" id="ARBA00022702"/>
    </source>
</evidence>
<dbReference type="InterPro" id="IPR036262">
    <property type="entry name" value="Resistin-like_sf"/>
</dbReference>
<keyword evidence="5 7" id="KW-0732">Signal</keyword>
<comment type="similarity">
    <text evidence="2">Belongs to the resistin/FIZZ family.</text>
</comment>
<evidence type="ECO:0000313" key="8">
    <source>
        <dbReference type="EMBL" id="KAK6468971.1"/>
    </source>
</evidence>
<reference evidence="8 9" key="1">
    <citation type="submission" date="2021-05" db="EMBL/GenBank/DDBJ databases">
        <authorList>
            <person name="Zahm M."/>
            <person name="Klopp C."/>
            <person name="Cabau C."/>
            <person name="Kuhl H."/>
            <person name="Suciu R."/>
            <person name="Ciorpac M."/>
            <person name="Holostenco D."/>
            <person name="Gessner J."/>
            <person name="Wuertz S."/>
            <person name="Hohne C."/>
            <person name="Stock M."/>
            <person name="Gislard M."/>
            <person name="Lluch J."/>
            <person name="Milhes M."/>
            <person name="Lampietro C."/>
            <person name="Lopez Roques C."/>
            <person name="Donnadieu C."/>
            <person name="Du K."/>
            <person name="Schartl M."/>
            <person name="Guiguen Y."/>
        </authorList>
    </citation>
    <scope>NUCLEOTIDE SEQUENCE [LARGE SCALE GENOMIC DNA]</scope>
    <source>
        <strain evidence="8">Hh-F2</strain>
        <tissue evidence="8">Blood</tissue>
    </source>
</reference>
<dbReference type="EMBL" id="JAHFZB010000041">
    <property type="protein sequence ID" value="KAK6468971.1"/>
    <property type="molecule type" value="Genomic_DNA"/>
</dbReference>